<dbReference type="GO" id="GO:0005634">
    <property type="term" value="C:nucleus"/>
    <property type="evidence" value="ECO:0007669"/>
    <property type="project" value="TreeGrafter"/>
</dbReference>
<gene>
    <name evidence="4" type="ORF">DEA37_0010873</name>
</gene>
<dbReference type="Proteomes" id="UP000324629">
    <property type="component" value="Unassembled WGS sequence"/>
</dbReference>
<dbReference type="Gene3D" id="3.10.450.700">
    <property type="match status" value="1"/>
</dbReference>
<keyword evidence="5" id="KW-1185">Reference proteome</keyword>
<organism evidence="4 5">
    <name type="scientific">Paragonimus westermani</name>
    <dbReference type="NCBI Taxonomy" id="34504"/>
    <lineage>
        <taxon>Eukaryota</taxon>
        <taxon>Metazoa</taxon>
        <taxon>Spiralia</taxon>
        <taxon>Lophotrochozoa</taxon>
        <taxon>Platyhelminthes</taxon>
        <taxon>Trematoda</taxon>
        <taxon>Digenea</taxon>
        <taxon>Plagiorchiida</taxon>
        <taxon>Troglotremata</taxon>
        <taxon>Troglotrematidae</taxon>
        <taxon>Paragonimus</taxon>
    </lineage>
</organism>
<proteinExistence type="inferred from homology"/>
<evidence type="ECO:0000256" key="1">
    <source>
        <dbReference type="ARBA" id="ARBA00009251"/>
    </source>
</evidence>
<dbReference type="GO" id="GO:0032422">
    <property type="term" value="F:purine-rich negative regulatory element binding"/>
    <property type="evidence" value="ECO:0007669"/>
    <property type="project" value="InterPro"/>
</dbReference>
<evidence type="ECO:0000313" key="5">
    <source>
        <dbReference type="Proteomes" id="UP000324629"/>
    </source>
</evidence>
<dbReference type="Pfam" id="PF04845">
    <property type="entry name" value="PurA"/>
    <property type="match status" value="1"/>
</dbReference>
<dbReference type="AlphaFoldDB" id="A0A5J4NT46"/>
<dbReference type="PANTHER" id="PTHR12611">
    <property type="entry name" value="PUR-TRANSCRIPTIONAL ACTIVATOR"/>
    <property type="match status" value="1"/>
</dbReference>
<reference evidence="4 5" key="1">
    <citation type="journal article" date="2019" name="Gigascience">
        <title>Whole-genome sequence of the oriental lung fluke Paragonimus westermani.</title>
        <authorList>
            <person name="Oey H."/>
            <person name="Zakrzewski M."/>
            <person name="Narain K."/>
            <person name="Devi K.R."/>
            <person name="Agatsuma T."/>
            <person name="Nawaratna S."/>
            <person name="Gobert G.N."/>
            <person name="Jones M.K."/>
            <person name="Ragan M.A."/>
            <person name="McManus D.P."/>
            <person name="Krause L."/>
        </authorList>
    </citation>
    <scope>NUCLEOTIDE SEQUENCE [LARGE SCALE GENOMIC DNA]</scope>
    <source>
        <strain evidence="4 5">IND2009</strain>
    </source>
</reference>
<sequence length="318" mass="36127">LYKCLQYESLNIPSPTKHAFADDALPSQCSSPPKSVTIRTLFMSNDLGDIHDEVDLGSVALQVQRKRFYVDVKRNRRGIFMKIAEVGPDGQKARILLTLNAAIELREKLKDLIDVLDEVLKKDENESSSETKEKNETGNKTSGTAPGDDLIKSHIVNFPFRRYFLDLKRNKRGHFLRLTMLSTLNRIQLAVPSEGMLDLYNAMNDLLNKWWSGSRAEDHKDPKLPESKSMRVDNRTLYFDSAHNRFGTYLRISEVRTSSRTAITIPVRSLFRFRDIINGLAEDLTKIKLNKTSDNQPPSDESDDVKEIAPTTNGDNPS</sequence>
<name>A0A5J4NT46_9TREM</name>
<feature type="compositionally biased region" description="Basic and acidic residues" evidence="3">
    <location>
        <begin position="123"/>
        <end position="137"/>
    </location>
</feature>
<dbReference type="GO" id="GO:0000981">
    <property type="term" value="F:DNA-binding transcription factor activity, RNA polymerase II-specific"/>
    <property type="evidence" value="ECO:0007669"/>
    <property type="project" value="TreeGrafter"/>
</dbReference>
<feature type="compositionally biased region" description="Polar residues" evidence="3">
    <location>
        <begin position="290"/>
        <end position="299"/>
    </location>
</feature>
<feature type="region of interest" description="Disordered" evidence="3">
    <location>
        <begin position="288"/>
        <end position="318"/>
    </location>
</feature>
<dbReference type="Gene3D" id="3.30.2450.30">
    <property type="match status" value="1"/>
</dbReference>
<dbReference type="EMBL" id="QNGE01001142">
    <property type="protein sequence ID" value="KAA3678330.1"/>
    <property type="molecule type" value="Genomic_DNA"/>
</dbReference>
<dbReference type="PANTHER" id="PTHR12611:SF0">
    <property type="entry name" value="PURINE-RICH BINDING PROTEIN-ALPHA, ISOFORM B"/>
    <property type="match status" value="1"/>
</dbReference>
<evidence type="ECO:0000313" key="4">
    <source>
        <dbReference type="EMBL" id="KAA3678330.1"/>
    </source>
</evidence>
<comment type="similarity">
    <text evidence="1">Belongs to the PUR DNA-binding protein family.</text>
</comment>
<dbReference type="InterPro" id="IPR006628">
    <property type="entry name" value="PUR-bd_fam"/>
</dbReference>
<accession>A0A5J4NT46</accession>
<dbReference type="GO" id="GO:0000977">
    <property type="term" value="F:RNA polymerase II transcription regulatory region sequence-specific DNA binding"/>
    <property type="evidence" value="ECO:0007669"/>
    <property type="project" value="InterPro"/>
</dbReference>
<dbReference type="SMART" id="SM00712">
    <property type="entry name" value="PUR"/>
    <property type="match status" value="3"/>
</dbReference>
<protein>
    <submittedName>
        <fullName evidence="4">Transcriptional activator protein Pur-alpha</fullName>
    </submittedName>
</protein>
<evidence type="ECO:0000256" key="3">
    <source>
        <dbReference type="SAM" id="MobiDB-lite"/>
    </source>
</evidence>
<keyword evidence="2" id="KW-0238">DNA-binding</keyword>
<evidence type="ECO:0000256" key="2">
    <source>
        <dbReference type="ARBA" id="ARBA00023125"/>
    </source>
</evidence>
<feature type="region of interest" description="Disordered" evidence="3">
    <location>
        <begin position="123"/>
        <end position="148"/>
    </location>
</feature>
<comment type="caution">
    <text evidence="4">The sequence shown here is derived from an EMBL/GenBank/DDBJ whole genome shotgun (WGS) entry which is preliminary data.</text>
</comment>
<feature type="non-terminal residue" evidence="4">
    <location>
        <position position="1"/>
    </location>
</feature>